<feature type="binding site" evidence="6">
    <location>
        <position position="59"/>
    </location>
    <ligand>
        <name>FMN</name>
        <dbReference type="ChEBI" id="CHEBI:58210"/>
    </ligand>
</feature>
<organism evidence="8 9">
    <name type="scientific">Salipiger marinus</name>
    <dbReference type="NCBI Taxonomy" id="555512"/>
    <lineage>
        <taxon>Bacteria</taxon>
        <taxon>Pseudomonadati</taxon>
        <taxon>Pseudomonadota</taxon>
        <taxon>Alphaproteobacteria</taxon>
        <taxon>Rhodobacterales</taxon>
        <taxon>Roseobacteraceae</taxon>
        <taxon>Salipiger</taxon>
    </lineage>
</organism>
<evidence type="ECO:0000313" key="9">
    <source>
        <dbReference type="Proteomes" id="UP000199093"/>
    </source>
</evidence>
<evidence type="ECO:0000259" key="7">
    <source>
        <dbReference type="Pfam" id="PF00296"/>
    </source>
</evidence>
<keyword evidence="9" id="KW-1185">Reference proteome</keyword>
<feature type="binding site" evidence="6">
    <location>
        <position position="153"/>
    </location>
    <ligand>
        <name>FMN</name>
        <dbReference type="ChEBI" id="CHEBI:58210"/>
    </ligand>
</feature>
<dbReference type="Proteomes" id="UP000199093">
    <property type="component" value="Unassembled WGS sequence"/>
</dbReference>
<dbReference type="GO" id="GO:0004497">
    <property type="term" value="F:monooxygenase activity"/>
    <property type="evidence" value="ECO:0007669"/>
    <property type="project" value="UniProtKB-KW"/>
</dbReference>
<proteinExistence type="inferred from homology"/>
<reference evidence="8 9" key="1">
    <citation type="submission" date="2016-10" db="EMBL/GenBank/DDBJ databases">
        <authorList>
            <person name="de Groot N.N."/>
        </authorList>
    </citation>
    <scope>NUCLEOTIDE SEQUENCE [LARGE SCALE GENOMIC DNA]</scope>
    <source>
        <strain evidence="8 9">DSM 26424</strain>
    </source>
</reference>
<dbReference type="InterPro" id="IPR011251">
    <property type="entry name" value="Luciferase-like_dom"/>
</dbReference>
<name>A0A1G8KSR1_9RHOB</name>
<dbReference type="Pfam" id="PF00296">
    <property type="entry name" value="Bac_luciferase"/>
    <property type="match status" value="1"/>
</dbReference>
<protein>
    <submittedName>
        <fullName evidence="8">FMN-dependent oxidoreductase, nitrilotriacetate monooxygenase family</fullName>
    </submittedName>
</protein>
<feature type="binding site" evidence="6">
    <location>
        <position position="228"/>
    </location>
    <ligand>
        <name>FMN</name>
        <dbReference type="ChEBI" id="CHEBI:58210"/>
    </ligand>
</feature>
<feature type="binding site" evidence="6">
    <location>
        <position position="103"/>
    </location>
    <ligand>
        <name>FMN</name>
        <dbReference type="ChEBI" id="CHEBI:58210"/>
    </ligand>
</feature>
<dbReference type="PIRSF" id="PIRSF000337">
    <property type="entry name" value="NTA_MOA"/>
    <property type="match status" value="1"/>
</dbReference>
<dbReference type="OrthoDB" id="9779442at2"/>
<evidence type="ECO:0000256" key="5">
    <source>
        <dbReference type="ARBA" id="ARBA00033748"/>
    </source>
</evidence>
<dbReference type="NCBIfam" id="TIGR03860">
    <property type="entry name" value="FMN_nitrolo"/>
    <property type="match status" value="1"/>
</dbReference>
<evidence type="ECO:0000256" key="1">
    <source>
        <dbReference type="ARBA" id="ARBA00022630"/>
    </source>
</evidence>
<dbReference type="STRING" id="555512.SAMN04487993_100553"/>
<dbReference type="AlphaFoldDB" id="A0A1G8KSR1"/>
<dbReference type="CDD" id="cd01095">
    <property type="entry name" value="Nitrilotriacetate_monoxgenase"/>
    <property type="match status" value="1"/>
</dbReference>
<dbReference type="InterPro" id="IPR036661">
    <property type="entry name" value="Luciferase-like_sf"/>
</dbReference>
<dbReference type="SUPFAM" id="SSF51679">
    <property type="entry name" value="Bacterial luciferase-like"/>
    <property type="match status" value="1"/>
</dbReference>
<dbReference type="RefSeq" id="WP_089845305.1">
    <property type="nucleotide sequence ID" value="NZ_FNEJ01000005.1"/>
</dbReference>
<keyword evidence="2 6" id="KW-0288">FMN</keyword>
<dbReference type="EMBL" id="FNEJ01000005">
    <property type="protein sequence ID" value="SDI46417.1"/>
    <property type="molecule type" value="Genomic_DNA"/>
</dbReference>
<sequence>MTNPPRRMKIGINMVQNGAHNSGWRHPDADAGIANDFKGYARIIKAAEEQKIDFMFLADGAAVRIPHKDAEELSRHGHIDRFEPLTLLAAVAAVTDRIGLICTASTTYNEPYALARKFASLDHISDGRAGWNVVTGWSEEEALNFSRDALMDHSERYERANEFFDVVTGLWDSWDDDAFVRDKAEGRYFRPEGMHLLNHKGPHYQVRGPLNLARSPQGHPVIAQAGGSGPGRDLGARIADIIYTGQKDKGIAQEFYADMKARVAAAGRDPDKVMIMPGIMPIIGTTEAEAQAKLDEMKSLVHPAVGLQLISKMFGDLSDRDPEELMPLPLPESNGVKSAIVQWERRLERTPMTIRQVYEEISISSGHNVCCGTPAQIADLMQDWFEDGACDGWNLMAPYMPGGAEDFLTLLMPELRRRGLAQTDYAGDTLRSRLGLELRPNLRSGDAQSASDEAIAVSH</sequence>
<accession>A0A1G8KSR1</accession>
<gene>
    <name evidence="8" type="ORF">SAMN04487993_100553</name>
</gene>
<evidence type="ECO:0000256" key="4">
    <source>
        <dbReference type="ARBA" id="ARBA00023033"/>
    </source>
</evidence>
<evidence type="ECO:0000256" key="3">
    <source>
        <dbReference type="ARBA" id="ARBA00023002"/>
    </source>
</evidence>
<keyword evidence="1 6" id="KW-0285">Flavoprotein</keyword>
<keyword evidence="3" id="KW-0560">Oxidoreductase</keyword>
<dbReference type="InterPro" id="IPR051260">
    <property type="entry name" value="Diverse_substr_monoxygenases"/>
</dbReference>
<dbReference type="InterPro" id="IPR016215">
    <property type="entry name" value="NTA_MOA"/>
</dbReference>
<comment type="similarity">
    <text evidence="5">Belongs to the NtaA/SnaA/DszA monooxygenase family.</text>
</comment>
<feature type="domain" description="Luciferase-like" evidence="7">
    <location>
        <begin position="23"/>
        <end position="388"/>
    </location>
</feature>
<evidence type="ECO:0000256" key="6">
    <source>
        <dbReference type="PIRSR" id="PIRSR000337-1"/>
    </source>
</evidence>
<evidence type="ECO:0000313" key="8">
    <source>
        <dbReference type="EMBL" id="SDI46417.1"/>
    </source>
</evidence>
<dbReference type="GO" id="GO:0016705">
    <property type="term" value="F:oxidoreductase activity, acting on paired donors, with incorporation or reduction of molecular oxygen"/>
    <property type="evidence" value="ECO:0007669"/>
    <property type="project" value="InterPro"/>
</dbReference>
<evidence type="ECO:0000256" key="2">
    <source>
        <dbReference type="ARBA" id="ARBA00022643"/>
    </source>
</evidence>
<keyword evidence="4 8" id="KW-0503">Monooxygenase</keyword>
<dbReference type="PANTHER" id="PTHR30011">
    <property type="entry name" value="ALKANESULFONATE MONOOXYGENASE-RELATED"/>
    <property type="match status" value="1"/>
</dbReference>
<dbReference type="PANTHER" id="PTHR30011:SF16">
    <property type="entry name" value="C2H2 FINGER DOMAIN TRANSCRIPTION FACTOR (EUROFUNG)-RELATED"/>
    <property type="match status" value="1"/>
</dbReference>
<dbReference type="Gene3D" id="3.20.20.30">
    <property type="entry name" value="Luciferase-like domain"/>
    <property type="match status" value="1"/>
</dbReference>
<feature type="binding site" evidence="6">
    <location>
        <position position="157"/>
    </location>
    <ligand>
        <name>FMN</name>
        <dbReference type="ChEBI" id="CHEBI:58210"/>
    </ligand>
</feature>